<evidence type="ECO:0000313" key="3">
    <source>
        <dbReference type="EMBL" id="GGW23145.1"/>
    </source>
</evidence>
<dbReference type="PANTHER" id="PTHR14969:SF13">
    <property type="entry name" value="AT30094P"/>
    <property type="match status" value="1"/>
</dbReference>
<dbReference type="SUPFAM" id="SSF48317">
    <property type="entry name" value="Acid phosphatase/Vanadium-dependent haloperoxidase"/>
    <property type="match status" value="1"/>
</dbReference>
<dbReference type="GO" id="GO:0042392">
    <property type="term" value="F:sphingosine-1-phosphate phosphatase activity"/>
    <property type="evidence" value="ECO:0007669"/>
    <property type="project" value="TreeGrafter"/>
</dbReference>
<dbReference type="InterPro" id="IPR036938">
    <property type="entry name" value="PAP2/HPO_sf"/>
</dbReference>
<gene>
    <name evidence="3" type="ORF">GCM10007383_03970</name>
</gene>
<reference evidence="3" key="2">
    <citation type="submission" date="2020-09" db="EMBL/GenBank/DDBJ databases">
        <authorList>
            <person name="Sun Q."/>
            <person name="Kim S."/>
        </authorList>
    </citation>
    <scope>NUCLEOTIDE SEQUENCE</scope>
    <source>
        <strain evidence="3">KCTC 12113</strain>
    </source>
</reference>
<feature type="transmembrane region" description="Helical" evidence="1">
    <location>
        <begin position="134"/>
        <end position="153"/>
    </location>
</feature>
<keyword evidence="4" id="KW-1185">Reference proteome</keyword>
<organism evidence="3 4">
    <name type="scientific">Arenibacter certesii</name>
    <dbReference type="NCBI Taxonomy" id="228955"/>
    <lineage>
        <taxon>Bacteria</taxon>
        <taxon>Pseudomonadati</taxon>
        <taxon>Bacteroidota</taxon>
        <taxon>Flavobacteriia</taxon>
        <taxon>Flavobacteriales</taxon>
        <taxon>Flavobacteriaceae</taxon>
        <taxon>Arenibacter</taxon>
    </lineage>
</organism>
<keyword evidence="1" id="KW-0812">Transmembrane</keyword>
<sequence length="185" mass="21674">MLEKVLNWDRDTFIYLNSLGLEDYDIFWSIVTNFSTWIPLFLLFIYLVIKEYSKKEALWVIGTVILTLAVVAMLTGITKEFVARLRPNNTEEINTLIRILKSPTSYSFFSGHASSSFSVTTSVFLFLRHRFKWSWLFYIWPLTFVLSRIYVGVHYPLDLIVGAVVGIFFAILFYKTYQRKFSVSV</sequence>
<proteinExistence type="predicted"/>
<name>A0A918MGW3_9FLAO</name>
<dbReference type="Proteomes" id="UP000634668">
    <property type="component" value="Unassembled WGS sequence"/>
</dbReference>
<protein>
    <submittedName>
        <fullName evidence="3">Phosphatase PAP2 family protein</fullName>
    </submittedName>
</protein>
<accession>A0A918MGW3</accession>
<dbReference type="RefSeq" id="WP_026813562.1">
    <property type="nucleotide sequence ID" value="NZ_BMWP01000002.1"/>
</dbReference>
<feature type="transmembrane region" description="Helical" evidence="1">
    <location>
        <begin position="159"/>
        <end position="177"/>
    </location>
</feature>
<evidence type="ECO:0000313" key="4">
    <source>
        <dbReference type="Proteomes" id="UP000634668"/>
    </source>
</evidence>
<dbReference type="EMBL" id="BMWP01000002">
    <property type="protein sequence ID" value="GGW23145.1"/>
    <property type="molecule type" value="Genomic_DNA"/>
</dbReference>
<dbReference type="PANTHER" id="PTHR14969">
    <property type="entry name" value="SPHINGOSINE-1-PHOSPHATE PHOSPHOHYDROLASE"/>
    <property type="match status" value="1"/>
</dbReference>
<dbReference type="SMART" id="SM00014">
    <property type="entry name" value="acidPPc"/>
    <property type="match status" value="1"/>
</dbReference>
<reference evidence="3" key="1">
    <citation type="journal article" date="2014" name="Int. J. Syst. Evol. Microbiol.">
        <title>Complete genome sequence of Corynebacterium casei LMG S-19264T (=DSM 44701T), isolated from a smear-ripened cheese.</title>
        <authorList>
            <consortium name="US DOE Joint Genome Institute (JGI-PGF)"/>
            <person name="Walter F."/>
            <person name="Albersmeier A."/>
            <person name="Kalinowski J."/>
            <person name="Ruckert C."/>
        </authorList>
    </citation>
    <scope>NUCLEOTIDE SEQUENCE</scope>
    <source>
        <strain evidence="3">KCTC 12113</strain>
    </source>
</reference>
<evidence type="ECO:0000256" key="1">
    <source>
        <dbReference type="SAM" id="Phobius"/>
    </source>
</evidence>
<keyword evidence="1" id="KW-0472">Membrane</keyword>
<comment type="caution">
    <text evidence="3">The sequence shown here is derived from an EMBL/GenBank/DDBJ whole genome shotgun (WGS) entry which is preliminary data.</text>
</comment>
<feature type="transmembrane region" description="Helical" evidence="1">
    <location>
        <begin position="106"/>
        <end position="127"/>
    </location>
</feature>
<feature type="transmembrane region" description="Helical" evidence="1">
    <location>
        <begin position="56"/>
        <end position="77"/>
    </location>
</feature>
<dbReference type="Gene3D" id="1.20.144.10">
    <property type="entry name" value="Phosphatidic acid phosphatase type 2/haloperoxidase"/>
    <property type="match status" value="1"/>
</dbReference>
<evidence type="ECO:0000259" key="2">
    <source>
        <dbReference type="SMART" id="SM00014"/>
    </source>
</evidence>
<dbReference type="InterPro" id="IPR000326">
    <property type="entry name" value="PAP2/HPO"/>
</dbReference>
<keyword evidence="1" id="KW-1133">Transmembrane helix</keyword>
<feature type="domain" description="Phosphatidic acid phosphatase type 2/haloperoxidase" evidence="2">
    <location>
        <begin position="61"/>
        <end position="174"/>
    </location>
</feature>
<feature type="transmembrane region" description="Helical" evidence="1">
    <location>
        <begin position="26"/>
        <end position="49"/>
    </location>
</feature>
<dbReference type="Pfam" id="PF01569">
    <property type="entry name" value="PAP2"/>
    <property type="match status" value="1"/>
</dbReference>
<dbReference type="AlphaFoldDB" id="A0A918MGW3"/>